<evidence type="ECO:0000313" key="3">
    <source>
        <dbReference type="WBParaSite" id="maker-unitig_26533-snap-gene-0.1-mRNA-1"/>
    </source>
</evidence>
<dbReference type="Proteomes" id="UP000095280">
    <property type="component" value="Unplaced"/>
</dbReference>
<proteinExistence type="predicted"/>
<keyword evidence="2" id="KW-1185">Reference proteome</keyword>
<reference evidence="3" key="1">
    <citation type="submission" date="2016-11" db="UniProtKB">
        <authorList>
            <consortium name="WormBaseParasite"/>
        </authorList>
    </citation>
    <scope>IDENTIFICATION</scope>
</reference>
<accession>A0A1I8FAP4</accession>
<feature type="chain" id="PRO_5009318604" evidence="1">
    <location>
        <begin position="19"/>
        <end position="92"/>
    </location>
</feature>
<sequence length="92" mass="10100">MQFCLAFLALLLLLPAPAVPQASRAVQRWVALEKARIQFERQRGAGTLNRARPCCWTPNKCAPFSDTAGRGCPGRHGGQPLLCGTLVLRSRR</sequence>
<keyword evidence="1" id="KW-0732">Signal</keyword>
<organism evidence="2 3">
    <name type="scientific">Macrostomum lignano</name>
    <dbReference type="NCBI Taxonomy" id="282301"/>
    <lineage>
        <taxon>Eukaryota</taxon>
        <taxon>Metazoa</taxon>
        <taxon>Spiralia</taxon>
        <taxon>Lophotrochozoa</taxon>
        <taxon>Platyhelminthes</taxon>
        <taxon>Rhabditophora</taxon>
        <taxon>Macrostomorpha</taxon>
        <taxon>Macrostomida</taxon>
        <taxon>Macrostomidae</taxon>
        <taxon>Macrostomum</taxon>
    </lineage>
</organism>
<protein>
    <submittedName>
        <fullName evidence="3">DEFENSIN domain-containing protein</fullName>
    </submittedName>
</protein>
<evidence type="ECO:0000313" key="2">
    <source>
        <dbReference type="Proteomes" id="UP000095280"/>
    </source>
</evidence>
<evidence type="ECO:0000256" key="1">
    <source>
        <dbReference type="SAM" id="SignalP"/>
    </source>
</evidence>
<dbReference type="WBParaSite" id="maker-unitig_26533-snap-gene-0.1-mRNA-1">
    <property type="protein sequence ID" value="maker-unitig_26533-snap-gene-0.1-mRNA-1"/>
    <property type="gene ID" value="maker-unitig_26533-snap-gene-0.1"/>
</dbReference>
<feature type="signal peptide" evidence="1">
    <location>
        <begin position="1"/>
        <end position="18"/>
    </location>
</feature>
<dbReference type="AlphaFoldDB" id="A0A1I8FAP4"/>
<name>A0A1I8FAP4_9PLAT</name>